<keyword evidence="3" id="KW-1133">Transmembrane helix</keyword>
<reference evidence="4 5" key="1">
    <citation type="submission" date="2019-08" db="EMBL/GenBank/DDBJ databases">
        <title>Archangium and Cystobacter genomes.</title>
        <authorList>
            <person name="Chen I.-C.K."/>
            <person name="Wielgoss S."/>
        </authorList>
    </citation>
    <scope>NUCLEOTIDE SEQUENCE [LARGE SCALE GENOMIC DNA]</scope>
    <source>
        <strain evidence="4 5">Cbm 6</strain>
    </source>
</reference>
<evidence type="ECO:0000256" key="1">
    <source>
        <dbReference type="SAM" id="Coils"/>
    </source>
</evidence>
<accession>A0ABY9WY07</accession>
<protein>
    <submittedName>
        <fullName evidence="4">Uncharacterized protein</fullName>
    </submittedName>
</protein>
<feature type="transmembrane region" description="Helical" evidence="3">
    <location>
        <begin position="271"/>
        <end position="289"/>
    </location>
</feature>
<feature type="coiled-coil region" evidence="1">
    <location>
        <begin position="119"/>
        <end position="194"/>
    </location>
</feature>
<keyword evidence="1" id="KW-0175">Coiled coil</keyword>
<keyword evidence="5" id="KW-1185">Reference proteome</keyword>
<proteinExistence type="predicted"/>
<gene>
    <name evidence="4" type="ORF">F0U60_30740</name>
</gene>
<evidence type="ECO:0000256" key="3">
    <source>
        <dbReference type="SAM" id="Phobius"/>
    </source>
</evidence>
<feature type="compositionally biased region" description="Low complexity" evidence="2">
    <location>
        <begin position="422"/>
        <end position="448"/>
    </location>
</feature>
<organism evidence="4 5">
    <name type="scientific">Archangium minus</name>
    <dbReference type="NCBI Taxonomy" id="83450"/>
    <lineage>
        <taxon>Bacteria</taxon>
        <taxon>Pseudomonadati</taxon>
        <taxon>Myxococcota</taxon>
        <taxon>Myxococcia</taxon>
        <taxon>Myxococcales</taxon>
        <taxon>Cystobacterineae</taxon>
        <taxon>Archangiaceae</taxon>
        <taxon>Archangium</taxon>
    </lineage>
</organism>
<keyword evidence="3" id="KW-0812">Transmembrane</keyword>
<dbReference type="RefSeq" id="WP_395805045.1">
    <property type="nucleotide sequence ID" value="NZ_CP043494.1"/>
</dbReference>
<evidence type="ECO:0000313" key="4">
    <source>
        <dbReference type="EMBL" id="WNG48031.1"/>
    </source>
</evidence>
<sequence>MPVQSYQKETLPPPSREQGGGNPEPEPASAYEQKFRQVWADVRQGAEHFHQRSVPLPVNRLGQFIHGLCLPFHLARVLLADRETRWRYLKVTFVQVAVVVALGVVFTRPGEEVVESVGLEEWSEEVEEAQGQAEAVRVEVEQVEQDEELAQVAQGVATLAAKAGADQETVRVAVQNALDEAKKAEEERRAAQELERPRKRTVHRLVYWAALLSSLHLAQWIVIALSRDYHTALSREVSLRTGLAPEDEPLTPRVRLNLPWMRNKLKRRWRAFVVFAAGVPLLWFISKFLPFGKEFLTVMLSVWGAWWFVVFSAGKSALAWNESEPREPWFLRGWKRLTTSRTVSSVAPLRGVMGAYDSKWTSLTRPVFSPIASVERQPWSLGGLAVARALATLPVVKCFLRPFIPVAAGHLLVAGGAGQGAGTASPRPSAPEAGAAPPPAASAGDAPSPAAPRPAASPKPG</sequence>
<feature type="transmembrane region" description="Helical" evidence="3">
    <location>
        <begin position="205"/>
        <end position="225"/>
    </location>
</feature>
<dbReference type="Proteomes" id="UP001611383">
    <property type="component" value="Chromosome"/>
</dbReference>
<feature type="region of interest" description="Disordered" evidence="2">
    <location>
        <begin position="417"/>
        <end position="461"/>
    </location>
</feature>
<evidence type="ECO:0000256" key="2">
    <source>
        <dbReference type="SAM" id="MobiDB-lite"/>
    </source>
</evidence>
<evidence type="ECO:0000313" key="5">
    <source>
        <dbReference type="Proteomes" id="UP001611383"/>
    </source>
</evidence>
<feature type="region of interest" description="Disordered" evidence="2">
    <location>
        <begin position="1"/>
        <end position="29"/>
    </location>
</feature>
<name>A0ABY9WY07_9BACT</name>
<feature type="compositionally biased region" description="Pro residues" evidence="2">
    <location>
        <begin position="449"/>
        <end position="461"/>
    </location>
</feature>
<dbReference type="EMBL" id="CP043494">
    <property type="protein sequence ID" value="WNG48031.1"/>
    <property type="molecule type" value="Genomic_DNA"/>
</dbReference>
<keyword evidence="3" id="KW-0472">Membrane</keyword>
<feature type="transmembrane region" description="Helical" evidence="3">
    <location>
        <begin position="295"/>
        <end position="314"/>
    </location>
</feature>